<feature type="region of interest" description="Disordered" evidence="1">
    <location>
        <begin position="195"/>
        <end position="405"/>
    </location>
</feature>
<evidence type="ECO:0000313" key="2">
    <source>
        <dbReference type="EMBL" id="ORY52934.1"/>
    </source>
</evidence>
<protein>
    <submittedName>
        <fullName evidence="2">Uncharacterized protein</fullName>
    </submittedName>
</protein>
<keyword evidence="3" id="KW-1185">Reference proteome</keyword>
<dbReference type="Proteomes" id="UP000193642">
    <property type="component" value="Unassembled WGS sequence"/>
</dbReference>
<sequence>MDVSKSVTFSSSRPPVPLSQHPFALFPIEVWRLICAWLGLGDSRRLFCAATAFRFVAADLVAAALRREPIRSLAEFAASNDVLALHKPVDDFVRRGLGPEPPRWTDVFAEWKGYDNTLDPLNLLDLRDEWLRKYGGAKGRSHSRDHAEWEGAYNRMTKELKRDLCILWTFYGKLFPFTKQENAAWKDAKLARTGCLPRNTTSHSSAKKGIAIPTGREVSMRDSSSRSRERGRGERGDFDSDEEFDAETTPSKGSRKQRRNASQSTPTCSSARKGSMTSKQKRQSSRGSSRHSTGTRSAYDSENEDLNNSTKPPPSPAPRFSTSAPKQSFFIPSSNHSTTTAPPTSTSYTKSPSLRADHRSYSAASSTASSSTSLTVPSLDSPSTPMSSTASPYPYSHSNQSPHPKSILRKSVMNMRDIANLAPPFSLDSGNDVEDADTDCLDVLTTATTPKAGGTRSSTARQQTPVVVEASPFFEMDMEWGYGGGSCGGMSPMLTGNQSPVVQVENVATPPPLSRRQMRILKKQGGLGVLDVHPKYLVAVTSPRLGPTCSPAHDSMEKGKVVGMNNNGSDSSAGADLVSPTITLFEELKLE</sequence>
<evidence type="ECO:0000256" key="1">
    <source>
        <dbReference type="SAM" id="MobiDB-lite"/>
    </source>
</evidence>
<feature type="compositionally biased region" description="Low complexity" evidence="1">
    <location>
        <begin position="332"/>
        <end position="353"/>
    </location>
</feature>
<name>A0A1Y2D1D2_9FUNG</name>
<comment type="caution">
    <text evidence="2">The sequence shown here is derived from an EMBL/GenBank/DDBJ whole genome shotgun (WGS) entry which is preliminary data.</text>
</comment>
<organism evidence="2 3">
    <name type="scientific">Rhizoclosmatium globosum</name>
    <dbReference type="NCBI Taxonomy" id="329046"/>
    <lineage>
        <taxon>Eukaryota</taxon>
        <taxon>Fungi</taxon>
        <taxon>Fungi incertae sedis</taxon>
        <taxon>Chytridiomycota</taxon>
        <taxon>Chytridiomycota incertae sedis</taxon>
        <taxon>Chytridiomycetes</taxon>
        <taxon>Chytridiales</taxon>
        <taxon>Chytriomycetaceae</taxon>
        <taxon>Rhizoclosmatium</taxon>
    </lineage>
</organism>
<evidence type="ECO:0000313" key="3">
    <source>
        <dbReference type="Proteomes" id="UP000193642"/>
    </source>
</evidence>
<gene>
    <name evidence="2" type="ORF">BCR33DRAFT_761277</name>
</gene>
<accession>A0A1Y2D1D2</accession>
<feature type="compositionally biased region" description="Polar residues" evidence="1">
    <location>
        <begin position="260"/>
        <end position="277"/>
    </location>
</feature>
<feature type="compositionally biased region" description="Basic and acidic residues" evidence="1">
    <location>
        <begin position="218"/>
        <end position="238"/>
    </location>
</feature>
<feature type="compositionally biased region" description="Low complexity" evidence="1">
    <location>
        <begin position="285"/>
        <end position="297"/>
    </location>
</feature>
<dbReference type="OrthoDB" id="2161198at2759"/>
<dbReference type="AlphaFoldDB" id="A0A1Y2D1D2"/>
<feature type="compositionally biased region" description="Low complexity" evidence="1">
    <location>
        <begin position="361"/>
        <end position="396"/>
    </location>
</feature>
<reference evidence="2 3" key="1">
    <citation type="submission" date="2016-07" db="EMBL/GenBank/DDBJ databases">
        <title>Pervasive Adenine N6-methylation of Active Genes in Fungi.</title>
        <authorList>
            <consortium name="DOE Joint Genome Institute"/>
            <person name="Mondo S.J."/>
            <person name="Dannebaum R.O."/>
            <person name="Kuo R.C."/>
            <person name="Labutti K."/>
            <person name="Haridas S."/>
            <person name="Kuo A."/>
            <person name="Salamov A."/>
            <person name="Ahrendt S.R."/>
            <person name="Lipzen A."/>
            <person name="Sullivan W."/>
            <person name="Andreopoulos W.B."/>
            <person name="Clum A."/>
            <person name="Lindquist E."/>
            <person name="Daum C."/>
            <person name="Ramamoorthy G.K."/>
            <person name="Gryganskyi A."/>
            <person name="Culley D."/>
            <person name="Magnuson J.K."/>
            <person name="James T.Y."/>
            <person name="O'Malley M.A."/>
            <person name="Stajich J.E."/>
            <person name="Spatafora J.W."/>
            <person name="Visel A."/>
            <person name="Grigoriev I.V."/>
        </authorList>
    </citation>
    <scope>NUCLEOTIDE SEQUENCE [LARGE SCALE GENOMIC DNA]</scope>
    <source>
        <strain evidence="2 3">JEL800</strain>
    </source>
</reference>
<proteinExistence type="predicted"/>
<dbReference type="EMBL" id="MCGO01000002">
    <property type="protein sequence ID" value="ORY52934.1"/>
    <property type="molecule type" value="Genomic_DNA"/>
</dbReference>